<dbReference type="EMBL" id="JAVRHT010000010">
    <property type="protein sequence ID" value="MDT0631244.1"/>
    <property type="molecule type" value="Genomic_DNA"/>
</dbReference>
<reference evidence="4 5" key="1">
    <citation type="submission" date="2023-09" db="EMBL/GenBank/DDBJ databases">
        <authorList>
            <person name="Rey-Velasco X."/>
        </authorList>
    </citation>
    <scope>NUCLEOTIDE SEQUENCE [LARGE SCALE GENOMIC DNA]</scope>
    <source>
        <strain evidence="4 5">F394</strain>
    </source>
</reference>
<protein>
    <submittedName>
        <fullName evidence="4">Response regulator</fullName>
    </submittedName>
</protein>
<organism evidence="4 5">
    <name type="scientific">Rubrivirga litoralis</name>
    <dbReference type="NCBI Taxonomy" id="3075598"/>
    <lineage>
        <taxon>Bacteria</taxon>
        <taxon>Pseudomonadati</taxon>
        <taxon>Rhodothermota</taxon>
        <taxon>Rhodothermia</taxon>
        <taxon>Rhodothermales</taxon>
        <taxon>Rubricoccaceae</taxon>
        <taxon>Rubrivirga</taxon>
    </lineage>
</organism>
<feature type="modified residue" description="4-aspartylphosphate" evidence="2">
    <location>
        <position position="53"/>
    </location>
</feature>
<keyword evidence="5" id="KW-1185">Reference proteome</keyword>
<sequence length="143" mass="15711">MPATILIIDDDELFSNTVSFVLEQSEHEVLTASSGVEGLELARERRPDLVLCDVHMRNGHGYATAQALRERPETKGVPIVMMTGNASPFGESRSRISGADYYLAKPFAVDELMDVVRQALTAKQSEAQRSHHVIFPSGPSRVS</sequence>
<dbReference type="PROSITE" id="PS50110">
    <property type="entry name" value="RESPONSE_REGULATORY"/>
    <property type="match status" value="1"/>
</dbReference>
<gene>
    <name evidence="4" type="ORF">RM540_05725</name>
</gene>
<dbReference type="RefSeq" id="WP_311662587.1">
    <property type="nucleotide sequence ID" value="NZ_JAVRHT010000010.1"/>
</dbReference>
<evidence type="ECO:0000313" key="4">
    <source>
        <dbReference type="EMBL" id="MDT0631244.1"/>
    </source>
</evidence>
<dbReference type="Pfam" id="PF00072">
    <property type="entry name" value="Response_reg"/>
    <property type="match status" value="1"/>
</dbReference>
<evidence type="ECO:0000256" key="2">
    <source>
        <dbReference type="PROSITE-ProRule" id="PRU00169"/>
    </source>
</evidence>
<accession>A0ABU3BPN2</accession>
<proteinExistence type="predicted"/>
<dbReference type="SMART" id="SM00448">
    <property type="entry name" value="REC"/>
    <property type="match status" value="1"/>
</dbReference>
<feature type="domain" description="Response regulatory" evidence="3">
    <location>
        <begin position="4"/>
        <end position="120"/>
    </location>
</feature>
<dbReference type="InterPro" id="IPR011006">
    <property type="entry name" value="CheY-like_superfamily"/>
</dbReference>
<dbReference type="InterPro" id="IPR001789">
    <property type="entry name" value="Sig_transdc_resp-reg_receiver"/>
</dbReference>
<evidence type="ECO:0000256" key="1">
    <source>
        <dbReference type="ARBA" id="ARBA00022553"/>
    </source>
</evidence>
<dbReference type="SUPFAM" id="SSF52172">
    <property type="entry name" value="CheY-like"/>
    <property type="match status" value="1"/>
</dbReference>
<dbReference type="Gene3D" id="3.40.50.2300">
    <property type="match status" value="1"/>
</dbReference>
<dbReference type="PANTHER" id="PTHR44591:SF23">
    <property type="entry name" value="CHEY SUBFAMILY"/>
    <property type="match status" value="1"/>
</dbReference>
<comment type="caution">
    <text evidence="4">The sequence shown here is derived from an EMBL/GenBank/DDBJ whole genome shotgun (WGS) entry which is preliminary data.</text>
</comment>
<keyword evidence="1 2" id="KW-0597">Phosphoprotein</keyword>
<dbReference type="Proteomes" id="UP001267426">
    <property type="component" value="Unassembled WGS sequence"/>
</dbReference>
<evidence type="ECO:0000259" key="3">
    <source>
        <dbReference type="PROSITE" id="PS50110"/>
    </source>
</evidence>
<name>A0ABU3BPN2_9BACT</name>
<dbReference type="PANTHER" id="PTHR44591">
    <property type="entry name" value="STRESS RESPONSE REGULATOR PROTEIN 1"/>
    <property type="match status" value="1"/>
</dbReference>
<dbReference type="InterPro" id="IPR050595">
    <property type="entry name" value="Bact_response_regulator"/>
</dbReference>
<evidence type="ECO:0000313" key="5">
    <source>
        <dbReference type="Proteomes" id="UP001267426"/>
    </source>
</evidence>